<dbReference type="Proteomes" id="UP001418444">
    <property type="component" value="Unassembled WGS sequence"/>
</dbReference>
<name>A0ABP7PLV6_9ACTN</name>
<dbReference type="Pfam" id="PF11382">
    <property type="entry name" value="MctB"/>
    <property type="match status" value="1"/>
</dbReference>
<gene>
    <name evidence="2" type="ORF">GCM10022231_31070</name>
</gene>
<proteinExistence type="predicted"/>
<comment type="caution">
    <text evidence="2">The sequence shown here is derived from an EMBL/GenBank/DDBJ whole genome shotgun (WGS) entry which is preliminary data.</text>
</comment>
<reference evidence="3" key="1">
    <citation type="journal article" date="2019" name="Int. J. Syst. Evol. Microbiol.">
        <title>The Global Catalogue of Microorganisms (GCM) 10K type strain sequencing project: providing services to taxonomists for standard genome sequencing and annotation.</title>
        <authorList>
            <consortium name="The Broad Institute Genomics Platform"/>
            <consortium name="The Broad Institute Genome Sequencing Center for Infectious Disease"/>
            <person name="Wu L."/>
            <person name="Ma J."/>
        </authorList>
    </citation>
    <scope>NUCLEOTIDE SEQUENCE [LARGE SCALE GENOMIC DNA]</scope>
    <source>
        <strain evidence="3">JCM 16923</strain>
    </source>
</reference>
<evidence type="ECO:0000313" key="2">
    <source>
        <dbReference type="EMBL" id="GAA3967829.1"/>
    </source>
</evidence>
<organism evidence="2 3">
    <name type="scientific">Gordonia caeni</name>
    <dbReference type="NCBI Taxonomy" id="1007097"/>
    <lineage>
        <taxon>Bacteria</taxon>
        <taxon>Bacillati</taxon>
        <taxon>Actinomycetota</taxon>
        <taxon>Actinomycetes</taxon>
        <taxon>Mycobacteriales</taxon>
        <taxon>Gordoniaceae</taxon>
        <taxon>Gordonia</taxon>
    </lineage>
</organism>
<feature type="region of interest" description="Disordered" evidence="1">
    <location>
        <begin position="289"/>
        <end position="308"/>
    </location>
</feature>
<dbReference type="InterPro" id="IPR021522">
    <property type="entry name" value="MctB"/>
</dbReference>
<dbReference type="RefSeq" id="WP_344785403.1">
    <property type="nucleotide sequence ID" value="NZ_BAAAZW010000009.1"/>
</dbReference>
<evidence type="ECO:0000256" key="1">
    <source>
        <dbReference type="SAM" id="MobiDB-lite"/>
    </source>
</evidence>
<protein>
    <submittedName>
        <fullName evidence="2">Copper transporter</fullName>
    </submittedName>
</protein>
<evidence type="ECO:0000313" key="3">
    <source>
        <dbReference type="Proteomes" id="UP001418444"/>
    </source>
</evidence>
<keyword evidence="3" id="KW-1185">Reference proteome</keyword>
<accession>A0ABP7PLV6</accession>
<sequence>MISLRQHAISLIAVFLALALGLFLGSGFIGDRVNQLTGSDRDRLGSVEEERDALSRQVNTDNGFINGVTPALIGGRLDGESVLLVTAPNAGEADVEAVKGLLSDAGADFAGQIALTTDLVRDENAAKLATVIDQSIPQGQQLRTDYTDSGSRVGDLLGATLLLRDGARPVAEQERATVLQTLGEGGFIDYAAGTVKPADLVVVLTGGALPADSGAQGQLVGRVAAAMAQRGQGGVLAGREGSADGGSAVAVIRSDPGLGNTLSTVDDVNEQTGRVTVILALDAETDGRSGAYGTGAGASSITVTERKP</sequence>
<dbReference type="EMBL" id="BAAAZW010000009">
    <property type="protein sequence ID" value="GAA3967829.1"/>
    <property type="molecule type" value="Genomic_DNA"/>
</dbReference>